<evidence type="ECO:0008006" key="3">
    <source>
        <dbReference type="Google" id="ProtNLM"/>
    </source>
</evidence>
<dbReference type="EMBL" id="JBBYHR010000006">
    <property type="protein sequence ID" value="MEL1244969.1"/>
    <property type="molecule type" value="Genomic_DNA"/>
</dbReference>
<protein>
    <recommendedName>
        <fullName evidence="3">OmpA-like domain-containing protein</fullName>
    </recommendedName>
</protein>
<comment type="caution">
    <text evidence="1">The sequence shown here is derived from an EMBL/GenBank/DDBJ whole genome shotgun (WGS) entry which is preliminary data.</text>
</comment>
<evidence type="ECO:0000313" key="1">
    <source>
        <dbReference type="EMBL" id="MEL1244969.1"/>
    </source>
</evidence>
<dbReference type="Proteomes" id="UP001464555">
    <property type="component" value="Unassembled WGS sequence"/>
</dbReference>
<keyword evidence="2" id="KW-1185">Reference proteome</keyword>
<evidence type="ECO:0000313" key="2">
    <source>
        <dbReference type="Proteomes" id="UP001464555"/>
    </source>
</evidence>
<proteinExistence type="predicted"/>
<gene>
    <name evidence="1" type="ORF">AAEO56_11895</name>
</gene>
<accession>A0ABU9HXR7</accession>
<name>A0ABU9HXR7_9FLAO</name>
<reference evidence="1 2" key="1">
    <citation type="submission" date="2024-04" db="EMBL/GenBank/DDBJ databases">
        <title>Flavobacterium sp. DGU11 16S ribosomal RNA gene Genome sequencing and assembly.</title>
        <authorList>
            <person name="Park S."/>
        </authorList>
    </citation>
    <scope>NUCLEOTIDE SEQUENCE [LARGE SCALE GENOMIC DNA]</scope>
    <source>
        <strain evidence="1 2">DGU11</strain>
    </source>
</reference>
<dbReference type="RefSeq" id="WP_341697284.1">
    <property type="nucleotide sequence ID" value="NZ_JBBYHR010000006.1"/>
</dbReference>
<organism evidence="1 2">
    <name type="scientific">Flavobacterium arundinis</name>
    <dbReference type="NCBI Taxonomy" id="3139143"/>
    <lineage>
        <taxon>Bacteria</taxon>
        <taxon>Pseudomonadati</taxon>
        <taxon>Bacteroidota</taxon>
        <taxon>Flavobacteriia</taxon>
        <taxon>Flavobacteriales</taxon>
        <taxon>Flavobacteriaceae</taxon>
        <taxon>Flavobacterium</taxon>
    </lineage>
</organism>
<sequence length="62" mass="6767">MSVFKLYRLGVIMGPEPGNKMEEEGGTESRHNLRARRQTVLVYTVVAKGSSTHKTAAQSSSS</sequence>